<evidence type="ECO:0000256" key="4">
    <source>
        <dbReference type="ARBA" id="ARBA00022989"/>
    </source>
</evidence>
<dbReference type="InterPro" id="IPR011701">
    <property type="entry name" value="MFS"/>
</dbReference>
<dbReference type="InterPro" id="IPR036259">
    <property type="entry name" value="MFS_trans_sf"/>
</dbReference>
<dbReference type="Proteomes" id="UP000014568">
    <property type="component" value="Unassembled WGS sequence"/>
</dbReference>
<dbReference type="GO" id="GO:0005886">
    <property type="term" value="C:plasma membrane"/>
    <property type="evidence" value="ECO:0007669"/>
    <property type="project" value="UniProtKB-SubCell"/>
</dbReference>
<gene>
    <name evidence="8" type="ORF">F945_03385</name>
</gene>
<dbReference type="InterPro" id="IPR050189">
    <property type="entry name" value="MFS_Efflux_Transporters"/>
</dbReference>
<evidence type="ECO:0000256" key="6">
    <source>
        <dbReference type="SAM" id="Phobius"/>
    </source>
</evidence>
<dbReference type="PROSITE" id="PS50850">
    <property type="entry name" value="MFS"/>
    <property type="match status" value="1"/>
</dbReference>
<dbReference type="EMBL" id="ATGI01000038">
    <property type="protein sequence ID" value="EPF70363.1"/>
    <property type="molecule type" value="Genomic_DNA"/>
</dbReference>
<dbReference type="PATRIC" id="fig|421052.3.peg.3317"/>
<feature type="transmembrane region" description="Helical" evidence="6">
    <location>
        <begin position="69"/>
        <end position="88"/>
    </location>
</feature>
<dbReference type="CDD" id="cd17324">
    <property type="entry name" value="MFS_NepI_like"/>
    <property type="match status" value="1"/>
</dbReference>
<keyword evidence="3 6" id="KW-0812">Transmembrane</keyword>
<dbReference type="RefSeq" id="WP_016657749.1">
    <property type="nucleotide sequence ID" value="NZ_KE340355.1"/>
</dbReference>
<dbReference type="SUPFAM" id="SSF103473">
    <property type="entry name" value="MFS general substrate transporter"/>
    <property type="match status" value="1"/>
</dbReference>
<feature type="transmembrane region" description="Helical" evidence="6">
    <location>
        <begin position="356"/>
        <end position="376"/>
    </location>
</feature>
<feature type="transmembrane region" description="Helical" evidence="6">
    <location>
        <begin position="264"/>
        <end position="293"/>
    </location>
</feature>
<keyword evidence="5 6" id="KW-0472">Membrane</keyword>
<name>S3MUX9_9GAMM</name>
<organism evidence="8 9">
    <name type="scientific">Acinetobacter rudis CIP 110305</name>
    <dbReference type="NCBI Taxonomy" id="421052"/>
    <lineage>
        <taxon>Bacteria</taxon>
        <taxon>Pseudomonadati</taxon>
        <taxon>Pseudomonadota</taxon>
        <taxon>Gammaproteobacteria</taxon>
        <taxon>Moraxellales</taxon>
        <taxon>Moraxellaceae</taxon>
        <taxon>Acinetobacter</taxon>
    </lineage>
</organism>
<comment type="caution">
    <text evidence="8">The sequence shown here is derived from an EMBL/GenBank/DDBJ whole genome shotgun (WGS) entry which is preliminary data.</text>
</comment>
<feature type="domain" description="Major facilitator superfamily (MFS) profile" evidence="7">
    <location>
        <begin position="3"/>
        <end position="379"/>
    </location>
</feature>
<feature type="transmembrane region" description="Helical" evidence="6">
    <location>
        <begin position="200"/>
        <end position="225"/>
    </location>
</feature>
<feature type="transmembrane region" description="Helical" evidence="6">
    <location>
        <begin position="131"/>
        <end position="153"/>
    </location>
</feature>
<evidence type="ECO:0000256" key="1">
    <source>
        <dbReference type="ARBA" id="ARBA00004651"/>
    </source>
</evidence>
<dbReference type="OrthoDB" id="9812189at2"/>
<evidence type="ECO:0000256" key="5">
    <source>
        <dbReference type="ARBA" id="ARBA00023136"/>
    </source>
</evidence>
<evidence type="ECO:0000313" key="8">
    <source>
        <dbReference type="EMBL" id="EPF70363.1"/>
    </source>
</evidence>
<keyword evidence="2" id="KW-1003">Cell membrane</keyword>
<feature type="transmembrane region" description="Helical" evidence="6">
    <location>
        <begin position="42"/>
        <end position="62"/>
    </location>
</feature>
<dbReference type="PANTHER" id="PTHR43124">
    <property type="entry name" value="PURINE EFFLUX PUMP PBUE"/>
    <property type="match status" value="1"/>
</dbReference>
<feature type="transmembrane region" description="Helical" evidence="6">
    <location>
        <begin position="159"/>
        <end position="180"/>
    </location>
</feature>
<reference evidence="8 9" key="1">
    <citation type="submission" date="2013-06" db="EMBL/GenBank/DDBJ databases">
        <title>The Genome Sequence of Acinetobacter rudis CIP 110305.</title>
        <authorList>
            <consortium name="The Broad Institute Genome Sequencing Platform"/>
            <consortium name="The Broad Institute Genome Sequencing Center for Infectious Disease"/>
            <person name="Cerqueira G."/>
            <person name="Feldgarden M."/>
            <person name="Courvalin P."/>
            <person name="Perichon B."/>
            <person name="Grillot-Courvalin C."/>
            <person name="Clermont D."/>
            <person name="Rocha E."/>
            <person name="Yoon E.-J."/>
            <person name="Nemec A."/>
            <person name="Young S.K."/>
            <person name="Zeng Q."/>
            <person name="Gargeya S."/>
            <person name="Fitzgerald M."/>
            <person name="Abouelleil A."/>
            <person name="Alvarado L."/>
            <person name="Berlin A.M."/>
            <person name="Chapman S.B."/>
            <person name="Dewar J."/>
            <person name="Goldberg J."/>
            <person name="Griggs A."/>
            <person name="Gujja S."/>
            <person name="Hansen M."/>
            <person name="Howarth C."/>
            <person name="Imamovic A."/>
            <person name="Larimer J."/>
            <person name="McCowan C."/>
            <person name="Murphy C."/>
            <person name="Pearson M."/>
            <person name="Priest M."/>
            <person name="Roberts A."/>
            <person name="Saif S."/>
            <person name="Shea T."/>
            <person name="Sykes S."/>
            <person name="Wortman J."/>
            <person name="Nusbaum C."/>
            <person name="Birren B."/>
        </authorList>
    </citation>
    <scope>NUCLEOTIDE SEQUENCE [LARGE SCALE GENOMIC DNA]</scope>
    <source>
        <strain evidence="8 9">CIP 110305</strain>
    </source>
</reference>
<comment type="subcellular location">
    <subcellularLocation>
        <location evidence="1">Cell membrane</location>
        <topology evidence="1">Multi-pass membrane protein</topology>
    </subcellularLocation>
</comment>
<keyword evidence="4 6" id="KW-1133">Transmembrane helix</keyword>
<dbReference type="PANTHER" id="PTHR43124:SF10">
    <property type="entry name" value="PURINE EFFLUX PUMP PBUE"/>
    <property type="match status" value="1"/>
</dbReference>
<dbReference type="GO" id="GO:0022857">
    <property type="term" value="F:transmembrane transporter activity"/>
    <property type="evidence" value="ECO:0007669"/>
    <property type="project" value="InterPro"/>
</dbReference>
<dbReference type="AlphaFoldDB" id="S3MUX9"/>
<evidence type="ECO:0000313" key="9">
    <source>
        <dbReference type="Proteomes" id="UP000014568"/>
    </source>
</evidence>
<feature type="transmembrane region" description="Helical" evidence="6">
    <location>
        <begin position="94"/>
        <end position="119"/>
    </location>
</feature>
<protein>
    <recommendedName>
        <fullName evidence="7">Major facilitator superfamily (MFS) profile domain-containing protein</fullName>
    </recommendedName>
</protein>
<dbReference type="eggNOG" id="COG2814">
    <property type="taxonomic scope" value="Bacteria"/>
</dbReference>
<dbReference type="Gene3D" id="1.20.1250.20">
    <property type="entry name" value="MFS general substrate transporter like domains"/>
    <property type="match status" value="1"/>
</dbReference>
<dbReference type="InterPro" id="IPR020846">
    <property type="entry name" value="MFS_dom"/>
</dbReference>
<feature type="transmembrane region" description="Helical" evidence="6">
    <location>
        <begin position="237"/>
        <end position="257"/>
    </location>
</feature>
<keyword evidence="9" id="KW-1185">Reference proteome</keyword>
<dbReference type="Pfam" id="PF07690">
    <property type="entry name" value="MFS_1"/>
    <property type="match status" value="1"/>
</dbReference>
<sequence length="382" mass="40070">MKKIIFLSVGMFALGLDAYVIAGILPAIGLSYGTTEAENAQTVTAFTLCYAIAAPVFATLLAGKPIRKILSIALVLFSLANIGSALSPNLQALLIFRAFAGIGAGLFSPVAAAAATALVPPEFKGRALSMILGGMSTGTVVGVPLGLMLSSYYGWQSVLWLVTLIGAAALLGIVVGFPNITVSTPPSLKMRLKMLSDHKVAATVFVTFLVALASLGLYTFVAPVLKDLANIINVTSYLWAWGIGGMLASFSIGYLIDWLQKPQLLLAGILLLMSITLLSLPTVLIHGLTFAWLPFVLWGATGWSSLAPQQHSLLELQPEHGATVVALNSSCNYLGGAVGTICGGLLISHGFNAGSLVYFAAFITTLALLCQLIILFKARKKI</sequence>
<proteinExistence type="predicted"/>
<accession>S3MUX9</accession>
<dbReference type="STRING" id="632955.GCA_000829675_03065"/>
<evidence type="ECO:0000256" key="3">
    <source>
        <dbReference type="ARBA" id="ARBA00022692"/>
    </source>
</evidence>
<evidence type="ECO:0000256" key="2">
    <source>
        <dbReference type="ARBA" id="ARBA00022475"/>
    </source>
</evidence>
<dbReference type="HOGENOM" id="CLU_001265_61_5_6"/>
<evidence type="ECO:0000259" key="7">
    <source>
        <dbReference type="PROSITE" id="PS50850"/>
    </source>
</evidence>